<gene>
    <name evidence="1" type="ordered locus">Dfer_3515</name>
</gene>
<proteinExistence type="predicted"/>
<organism evidence="1 2">
    <name type="scientific">Dyadobacter fermentans (strain ATCC 700827 / DSM 18053 / CIP 107007 / KCTC 52180 / NS114)</name>
    <dbReference type="NCBI Taxonomy" id="471854"/>
    <lineage>
        <taxon>Bacteria</taxon>
        <taxon>Pseudomonadati</taxon>
        <taxon>Bacteroidota</taxon>
        <taxon>Cytophagia</taxon>
        <taxon>Cytophagales</taxon>
        <taxon>Spirosomataceae</taxon>
        <taxon>Dyadobacter</taxon>
    </lineage>
</organism>
<dbReference type="OrthoDB" id="337567at2"/>
<dbReference type="EMBL" id="CP001619">
    <property type="protein sequence ID" value="ACT94724.1"/>
    <property type="molecule type" value="Genomic_DNA"/>
</dbReference>
<dbReference type="AlphaFoldDB" id="C6VTV6"/>
<dbReference type="RefSeq" id="WP_015812968.1">
    <property type="nucleotide sequence ID" value="NC_013037.1"/>
</dbReference>
<reference evidence="1 2" key="1">
    <citation type="journal article" date="2009" name="Stand. Genomic Sci.">
        <title>Complete genome sequence of Dyadobacter fermentans type strain (NS114).</title>
        <authorList>
            <person name="Lang E."/>
            <person name="Lapidus A."/>
            <person name="Chertkov O."/>
            <person name="Brettin T."/>
            <person name="Detter J.C."/>
            <person name="Han C."/>
            <person name="Copeland A."/>
            <person name="Glavina Del Rio T."/>
            <person name="Nolan M."/>
            <person name="Chen F."/>
            <person name="Lucas S."/>
            <person name="Tice H."/>
            <person name="Cheng J.F."/>
            <person name="Land M."/>
            <person name="Hauser L."/>
            <person name="Chang Y.J."/>
            <person name="Jeffries C.D."/>
            <person name="Kopitz M."/>
            <person name="Bruce D."/>
            <person name="Goodwin L."/>
            <person name="Pitluck S."/>
            <person name="Ovchinnikova G."/>
            <person name="Pati A."/>
            <person name="Ivanova N."/>
            <person name="Mavrommatis K."/>
            <person name="Chen A."/>
            <person name="Palaniappan K."/>
            <person name="Chain P."/>
            <person name="Bristow J."/>
            <person name="Eisen J.A."/>
            <person name="Markowitz V."/>
            <person name="Hugenholtz P."/>
            <person name="Goker M."/>
            <person name="Rohde M."/>
            <person name="Kyrpides N.C."/>
            <person name="Klenk H.P."/>
        </authorList>
    </citation>
    <scope>NUCLEOTIDE SEQUENCE [LARGE SCALE GENOMIC DNA]</scope>
    <source>
        <strain evidence="2">ATCC 700827 / DSM 18053 / CIP 107007 / KCTC 52180 / NS114</strain>
    </source>
</reference>
<sequence length="98" mass="11071">MNPRVKEILSAEPFVITSLWTDGKVRVTDFGKFLAEYRGSGKSPFAKILQPDIFIQAKTDERTILWGDMTEMEDYDGKLIPAPLDFCPDVLFQNSTPA</sequence>
<dbReference type="Gene3D" id="3.30.2020.10">
    <property type="entry name" value="NE0471-like N-terminal domain"/>
    <property type="match status" value="1"/>
</dbReference>
<evidence type="ECO:0000313" key="2">
    <source>
        <dbReference type="Proteomes" id="UP000002011"/>
    </source>
</evidence>
<dbReference type="InterPro" id="IPR036782">
    <property type="entry name" value="NE0471-like_N"/>
</dbReference>
<accession>C6VTV6</accession>
<protein>
    <submittedName>
        <fullName evidence="1">Uncharacterized protein</fullName>
    </submittedName>
</protein>
<keyword evidence="2" id="KW-1185">Reference proteome</keyword>
<dbReference type="SUPFAM" id="SSF143880">
    <property type="entry name" value="NE0471 N-terminal domain-like"/>
    <property type="match status" value="1"/>
</dbReference>
<dbReference type="eggNOG" id="ENOG502ZDIR">
    <property type="taxonomic scope" value="Bacteria"/>
</dbReference>
<dbReference type="HOGENOM" id="CLU_2329274_0_0_10"/>
<dbReference type="Proteomes" id="UP000002011">
    <property type="component" value="Chromosome"/>
</dbReference>
<evidence type="ECO:0000313" key="1">
    <source>
        <dbReference type="EMBL" id="ACT94724.1"/>
    </source>
</evidence>
<name>C6VTV6_DYAFD</name>
<dbReference type="KEGG" id="dfe:Dfer_3515"/>